<reference evidence="4" key="1">
    <citation type="journal article" date="2019" name="Int. J. Syst. Evol. Microbiol.">
        <title>The Global Catalogue of Microorganisms (GCM) 10K type strain sequencing project: providing services to taxonomists for standard genome sequencing and annotation.</title>
        <authorList>
            <consortium name="The Broad Institute Genomics Platform"/>
            <consortium name="The Broad Institute Genome Sequencing Center for Infectious Disease"/>
            <person name="Wu L."/>
            <person name="Ma J."/>
        </authorList>
    </citation>
    <scope>NUCLEOTIDE SEQUENCE [LARGE SCALE GENOMIC DNA]</scope>
    <source>
        <strain evidence="4">CECT 7806</strain>
    </source>
</reference>
<dbReference type="InterPro" id="IPR001753">
    <property type="entry name" value="Enoyl-CoA_hydra/iso"/>
</dbReference>
<comment type="caution">
    <text evidence="3">The sequence shown here is derived from an EMBL/GenBank/DDBJ whole genome shotgun (WGS) entry which is preliminary data.</text>
</comment>
<name>A0ABT8AVH2_9HYPH</name>
<dbReference type="InterPro" id="IPR018376">
    <property type="entry name" value="Enoyl-CoA_hyd/isom_CS"/>
</dbReference>
<organism evidence="3 4">
    <name type="scientific">Methylobacterium longum</name>
    <dbReference type="NCBI Taxonomy" id="767694"/>
    <lineage>
        <taxon>Bacteria</taxon>
        <taxon>Pseudomonadati</taxon>
        <taxon>Pseudomonadota</taxon>
        <taxon>Alphaproteobacteria</taxon>
        <taxon>Hyphomicrobiales</taxon>
        <taxon>Methylobacteriaceae</taxon>
        <taxon>Methylobacterium</taxon>
    </lineage>
</organism>
<dbReference type="PANTHER" id="PTHR11941">
    <property type="entry name" value="ENOYL-COA HYDRATASE-RELATED"/>
    <property type="match status" value="1"/>
</dbReference>
<accession>A0ABT8AVH2</accession>
<dbReference type="PROSITE" id="PS00166">
    <property type="entry name" value="ENOYL_COA_HYDRATASE"/>
    <property type="match status" value="1"/>
</dbReference>
<gene>
    <name evidence="3" type="ORF">QWZ18_25525</name>
</gene>
<dbReference type="CDD" id="cd06558">
    <property type="entry name" value="crotonase-like"/>
    <property type="match status" value="1"/>
</dbReference>
<keyword evidence="4" id="KW-1185">Reference proteome</keyword>
<dbReference type="RefSeq" id="WP_238291302.1">
    <property type="nucleotide sequence ID" value="NZ_BPQS01000036.1"/>
</dbReference>
<evidence type="ECO:0000313" key="4">
    <source>
        <dbReference type="Proteomes" id="UP001244297"/>
    </source>
</evidence>
<dbReference type="EMBL" id="JAUFPT010000088">
    <property type="protein sequence ID" value="MDN3573954.1"/>
    <property type="molecule type" value="Genomic_DNA"/>
</dbReference>
<evidence type="ECO:0000256" key="1">
    <source>
        <dbReference type="ARBA" id="ARBA00005254"/>
    </source>
</evidence>
<dbReference type="Gene3D" id="3.90.226.10">
    <property type="entry name" value="2-enoyl-CoA Hydratase, Chain A, domain 1"/>
    <property type="match status" value="1"/>
</dbReference>
<comment type="similarity">
    <text evidence="1 2">Belongs to the enoyl-CoA hydratase/isomerase family.</text>
</comment>
<dbReference type="Proteomes" id="UP001244297">
    <property type="component" value="Unassembled WGS sequence"/>
</dbReference>
<evidence type="ECO:0000313" key="3">
    <source>
        <dbReference type="EMBL" id="MDN3573954.1"/>
    </source>
</evidence>
<dbReference type="SUPFAM" id="SSF52096">
    <property type="entry name" value="ClpP/crotonase"/>
    <property type="match status" value="1"/>
</dbReference>
<evidence type="ECO:0000256" key="2">
    <source>
        <dbReference type="RuleBase" id="RU003707"/>
    </source>
</evidence>
<sequence>MRQIEVETYGRVAILTLSRPDAGNRITQDMADELTAALNAARSDKAISGCVLTGSGSVFCLGGDYRGAGPTAAGRMEFGRAHIDLFGAMAGLGKPLVAALNGHAHAGGFAVTLACDMVFATRDATLGLPEVAHGLFPFLALAVVRDALPKAVLFEIAYEARLMSAEEARARSLVNAVLPATELLPRAVETVERATAGHPDVLALGRDLYYATRGVPPAEALAMARFALGAALAACDP</sequence>
<dbReference type="PANTHER" id="PTHR11941:SF54">
    <property type="entry name" value="ENOYL-COA HYDRATASE, MITOCHONDRIAL"/>
    <property type="match status" value="1"/>
</dbReference>
<dbReference type="Pfam" id="PF00378">
    <property type="entry name" value="ECH_1"/>
    <property type="match status" value="1"/>
</dbReference>
<dbReference type="InterPro" id="IPR029045">
    <property type="entry name" value="ClpP/crotonase-like_dom_sf"/>
</dbReference>
<proteinExistence type="inferred from homology"/>
<protein>
    <submittedName>
        <fullName evidence="3">Enoyl-CoA hydratase/isomerase family protein</fullName>
    </submittedName>
</protein>